<dbReference type="CDD" id="cd01425">
    <property type="entry name" value="RPS2"/>
    <property type="match status" value="2"/>
</dbReference>
<dbReference type="GO" id="GO:0009507">
    <property type="term" value="C:chloroplast"/>
    <property type="evidence" value="ECO:0007669"/>
    <property type="project" value="UniProtKB-SubCell"/>
</dbReference>
<keyword evidence="4 5" id="KW-0687">Ribonucleoprotein</keyword>
<dbReference type="SUPFAM" id="SSF50249">
    <property type="entry name" value="Nucleic acid-binding proteins"/>
    <property type="match status" value="1"/>
</dbReference>
<dbReference type="GO" id="GO:0006412">
    <property type="term" value="P:translation"/>
    <property type="evidence" value="ECO:0007669"/>
    <property type="project" value="UniProtKB-UniRule"/>
</dbReference>
<evidence type="ECO:0000256" key="3">
    <source>
        <dbReference type="ARBA" id="ARBA00022980"/>
    </source>
</evidence>
<dbReference type="AlphaFoldDB" id="A0A499S3P9"/>
<protein>
    <recommendedName>
        <fullName evidence="5">Small ribosomal subunit protein uS2c</fullName>
    </recommendedName>
</protein>
<evidence type="ECO:0000256" key="4">
    <source>
        <dbReference type="ARBA" id="ARBA00023274"/>
    </source>
</evidence>
<dbReference type="InterPro" id="IPR002792">
    <property type="entry name" value="TRAM_dom"/>
</dbReference>
<dbReference type="PROSITE" id="PS00962">
    <property type="entry name" value="RIBOSOMAL_S2_1"/>
    <property type="match status" value="1"/>
</dbReference>
<dbReference type="InterPro" id="IPR012340">
    <property type="entry name" value="NA-bd_OB-fold"/>
</dbReference>
<feature type="domain" description="TRAM" evidence="6">
    <location>
        <begin position="98"/>
        <end position="157"/>
    </location>
</feature>
<evidence type="ECO:0000313" key="7">
    <source>
        <dbReference type="EMBL" id="AYQ95191.1"/>
    </source>
</evidence>
<organism evidence="7">
    <name type="scientific">Spermatozopsis similis</name>
    <name type="common">Green alga</name>
    <dbReference type="NCBI Taxonomy" id="3192"/>
    <lineage>
        <taxon>Eukaryota</taxon>
        <taxon>Viridiplantae</taxon>
        <taxon>Chlorophyta</taxon>
        <taxon>core chlorophytes</taxon>
        <taxon>Chlorophyceae</taxon>
        <taxon>CS clade</taxon>
        <taxon>Chlamydomonadales</taxon>
        <taxon>Dunaliellaceae</taxon>
        <taxon>Spermatozopsis</taxon>
    </lineage>
</organism>
<dbReference type="GO" id="GO:0003735">
    <property type="term" value="F:structural constituent of ribosome"/>
    <property type="evidence" value="ECO:0007669"/>
    <property type="project" value="InterPro"/>
</dbReference>
<comment type="similarity">
    <text evidence="2 5">Belongs to the universal ribosomal protein uS2 family.</text>
</comment>
<dbReference type="GO" id="GO:0005763">
    <property type="term" value="C:mitochondrial small ribosomal subunit"/>
    <property type="evidence" value="ECO:0007669"/>
    <property type="project" value="TreeGrafter"/>
</dbReference>
<evidence type="ECO:0000256" key="5">
    <source>
        <dbReference type="HAMAP-Rule" id="MF_00291"/>
    </source>
</evidence>
<dbReference type="PROSITE" id="PS50926">
    <property type="entry name" value="TRAM"/>
    <property type="match status" value="1"/>
</dbReference>
<dbReference type="RefSeq" id="YP_009632838.1">
    <property type="nucleotide sequence ID" value="NC_042251.1"/>
</dbReference>
<keyword evidence="7" id="KW-0934">Plastid</keyword>
<dbReference type="NCBIfam" id="TIGR01011">
    <property type="entry name" value="rpsB_bact"/>
    <property type="match status" value="2"/>
</dbReference>
<dbReference type="InterPro" id="IPR023591">
    <property type="entry name" value="Ribosomal_uS2_flav_dom_sf"/>
</dbReference>
<dbReference type="Gene3D" id="3.40.50.10490">
    <property type="entry name" value="Glucose-6-phosphate isomerase like protein, domain 1"/>
    <property type="match status" value="2"/>
</dbReference>
<dbReference type="PANTHER" id="PTHR12534">
    <property type="entry name" value="30S RIBOSOMAL PROTEIN S2 PROKARYOTIC AND ORGANELLAR"/>
    <property type="match status" value="1"/>
</dbReference>
<dbReference type="Pfam" id="PF00318">
    <property type="entry name" value="Ribosomal_S2"/>
    <property type="match status" value="2"/>
</dbReference>
<keyword evidence="7" id="KW-0150">Chloroplast</keyword>
<comment type="subcellular location">
    <subcellularLocation>
        <location evidence="1 5">Plastid</location>
        <location evidence="1 5">Chloroplast</location>
    </subcellularLocation>
</comment>
<dbReference type="HAMAP" id="MF_00291_B">
    <property type="entry name" value="Ribosomal_uS2_B"/>
    <property type="match status" value="1"/>
</dbReference>
<dbReference type="Gene3D" id="2.40.50.140">
    <property type="entry name" value="Nucleic acid-binding proteins"/>
    <property type="match status" value="2"/>
</dbReference>
<geneLocation type="chloroplast" evidence="7"/>
<dbReference type="Pfam" id="PF01938">
    <property type="entry name" value="TRAM"/>
    <property type="match status" value="1"/>
</dbReference>
<dbReference type="GeneID" id="40145393"/>
<accession>A0A499S3P9</accession>
<reference evidence="7" key="1">
    <citation type="submission" date="2018-01" db="EMBL/GenBank/DDBJ databases">
        <title>Ordinal-level systematics of Chlorophyceae.</title>
        <authorList>
            <person name="Fucikova K."/>
            <person name="Lewis P.O."/>
            <person name="Lewis L.A."/>
        </authorList>
    </citation>
    <scope>NUCLEOTIDE SEQUENCE</scope>
</reference>
<evidence type="ECO:0000256" key="1">
    <source>
        <dbReference type="ARBA" id="ARBA00004229"/>
    </source>
</evidence>
<dbReference type="PANTHER" id="PTHR12534:SF0">
    <property type="entry name" value="SMALL RIBOSOMAL SUBUNIT PROTEIN US2M"/>
    <property type="match status" value="1"/>
</dbReference>
<keyword evidence="3 5" id="KW-0689">Ribosomal protein</keyword>
<proteinExistence type="inferred from homology"/>
<gene>
    <name evidence="5 7" type="primary">rps2</name>
</gene>
<dbReference type="InterPro" id="IPR001865">
    <property type="entry name" value="Ribosomal_uS2"/>
</dbReference>
<sequence>MKTNMQKETKKTTGGLKNGMITQVKVNSMIQKNVGLAELANGLRVFIPKAKLGMELKVKLNKMGITNENALQTSNSAAEKYAVGTILEVLNDSNIETPVSIGETMTGKCTKAGPRNSGIVELTNGYMIVVPNFKLGQTSEVTITRVKAKYAFGKLKATRLTKQENQSVIDSALGVGMGTKFNIVLPKTAKSVNDHVVVKIQNRVFFIKLSLEAKLGDKVQVQVIKTGEKFGIATVIKKSPMSKLEKQAQIKRAVQKMLKTGLHFGEKAVKCHAKMKKFIWLRKKGQQKNKPLIQRQRHLINVLKTRHCLLQTLKQIAKYAAKGRTFFFVGTKKSAAGLIARAALLTQTSFFVNTRWLGGMLTNWKTILKSISKIRPILKEKQRIMKTLLEKRQRIQNRLMLKVQEFKQKSQKLIQKGQQLIAKVKTNKGEFLNQTSFILKKRQQLLERGQQLLEKQTQLLTQRKQISEKSAQLQEKANLLITRKNYLITQFMNSRKKFRELQVLMFLSIELQKVKASFKASGENLFTISSADFNKIAAEKSGFIPNPPKEILNKLIATMRQKYDQTTIATETNGVKAQNVGTTGIIFSKLLSRFTQFLPFLTASIQQLKTRMNTIQQLFKEISQGLQDIHTKLTTAVNLTKRCAVELKLIQSKFIAERKSLTLLRAKLQQIAAEQRLLRFLPKLRCLPTPESQLTMTVQLLMKKFVDPKMIYPIDKIYDQKIQSKSKKVASTRKKKWQRLEKYFGGVTKMAKMNTNQIQKNVAIIIGQREEMNAVLECQKLGMKIISIVDTNCNPSLTDHFIPANDDSRTSVQYILTKMVQHIRLAHKLRRKVLAVQPAKKASMNMGRNSRSRAF</sequence>
<evidence type="ECO:0000256" key="2">
    <source>
        <dbReference type="ARBA" id="ARBA00006242"/>
    </source>
</evidence>
<dbReference type="SUPFAM" id="SSF52313">
    <property type="entry name" value="Ribosomal protein S2"/>
    <property type="match status" value="2"/>
</dbReference>
<evidence type="ECO:0000259" key="6">
    <source>
        <dbReference type="PROSITE" id="PS50926"/>
    </source>
</evidence>
<dbReference type="InterPro" id="IPR018130">
    <property type="entry name" value="Ribosomal_uS2_CS"/>
</dbReference>
<dbReference type="EMBL" id="MG778500">
    <property type="protein sequence ID" value="AYQ95191.1"/>
    <property type="molecule type" value="Genomic_DNA"/>
</dbReference>
<dbReference type="InterPro" id="IPR005706">
    <property type="entry name" value="Ribosomal_uS2_bac/mit/plastid"/>
</dbReference>
<name>A0A499S3P9_SPESI</name>